<dbReference type="AlphaFoldDB" id="A0A327NQY6"/>
<sequence length="489" mass="53227">MLLAIFRKFFALFFLGTLAGFGQVPDNVASIELSQSTFPIERPFTISVIIPNSENRASIPFPDITGFTKKGISTSVSPSEVGGKTITNQVITQTYLAIAPGRFRLLPFSIVVNGETVHSDGTVLLVQPSKATTDLASTTAAIADAASEKSAFLSLHASKPSVYAGEGVALTLSFYVADNYPYVLSFTALDKQLQAITKKMRPANSWEENVPITELKPISITIRGKKFREFRIYQSVFFPLSNQDWKLPAVSLQLARPRPTIGPPTSQPEAVVFTSRPLTVPIKPLPAHPLRGRVPVGSFQLEEALEQQGVTIGQSVRYTFTITGDGNISTLPAPATVSETTEFDVFPPEERHSSTNNGSQVIGRKAFTYFIVPHQNGQISLANRFQWIYFDPKTANYDTLHPQLSLQVGNKSPIVGVQSSTPSDISDVNSETASGTSTDHSLYAGIEAMDSTLQPISIPVLVRAIANVLLLVMLIGMIFVFFKKQDTGR</sequence>
<feature type="chain" id="PRO_5016279249" description="Protein BatD" evidence="3">
    <location>
        <begin position="20"/>
        <end position="489"/>
    </location>
</feature>
<gene>
    <name evidence="4" type="ORF">HMF3257_22155</name>
</gene>
<dbReference type="Proteomes" id="UP000249016">
    <property type="component" value="Unassembled WGS sequence"/>
</dbReference>
<evidence type="ECO:0000313" key="4">
    <source>
        <dbReference type="EMBL" id="RAI76204.1"/>
    </source>
</evidence>
<keyword evidence="2" id="KW-0472">Membrane</keyword>
<dbReference type="PANTHER" id="PTHR40940:SF2">
    <property type="entry name" value="BATD"/>
    <property type="match status" value="1"/>
</dbReference>
<evidence type="ECO:0000256" key="3">
    <source>
        <dbReference type="SAM" id="SignalP"/>
    </source>
</evidence>
<dbReference type="InterPro" id="IPR025738">
    <property type="entry name" value="BatD"/>
</dbReference>
<organism evidence="4 5">
    <name type="scientific">Spirosoma telluris</name>
    <dbReference type="NCBI Taxonomy" id="2183553"/>
    <lineage>
        <taxon>Bacteria</taxon>
        <taxon>Pseudomonadati</taxon>
        <taxon>Bacteroidota</taxon>
        <taxon>Cytophagia</taxon>
        <taxon>Cytophagales</taxon>
        <taxon>Cytophagaceae</taxon>
        <taxon>Spirosoma</taxon>
    </lineage>
</organism>
<evidence type="ECO:0008006" key="6">
    <source>
        <dbReference type="Google" id="ProtNLM"/>
    </source>
</evidence>
<keyword evidence="2" id="KW-1133">Transmembrane helix</keyword>
<reference evidence="4 5" key="1">
    <citation type="submission" date="2018-06" db="EMBL/GenBank/DDBJ databases">
        <title>Spirosoma sp. HMF3257 Genome sequencing and assembly.</title>
        <authorList>
            <person name="Kang H."/>
            <person name="Cha I."/>
            <person name="Kim H."/>
            <person name="Kang J."/>
            <person name="Joh K."/>
        </authorList>
    </citation>
    <scope>NUCLEOTIDE SEQUENCE [LARGE SCALE GENOMIC DNA]</scope>
    <source>
        <strain evidence="4 5">HMF3257</strain>
    </source>
</reference>
<name>A0A327NQY6_9BACT</name>
<dbReference type="EMBL" id="QLII01000001">
    <property type="protein sequence ID" value="RAI76204.1"/>
    <property type="molecule type" value="Genomic_DNA"/>
</dbReference>
<evidence type="ECO:0000313" key="5">
    <source>
        <dbReference type="Proteomes" id="UP000249016"/>
    </source>
</evidence>
<dbReference type="OrthoDB" id="2079210at2"/>
<comment type="caution">
    <text evidence="4">The sequence shown here is derived from an EMBL/GenBank/DDBJ whole genome shotgun (WGS) entry which is preliminary data.</text>
</comment>
<feature type="region of interest" description="Disordered" evidence="1">
    <location>
        <begin position="418"/>
        <end position="437"/>
    </location>
</feature>
<keyword evidence="2" id="KW-0812">Transmembrane</keyword>
<keyword evidence="3" id="KW-0732">Signal</keyword>
<accession>A0A327NQY6</accession>
<dbReference type="PANTHER" id="PTHR40940">
    <property type="entry name" value="PROTEIN BATD-RELATED"/>
    <property type="match status" value="1"/>
</dbReference>
<dbReference type="Pfam" id="PF13584">
    <property type="entry name" value="BatD"/>
    <property type="match status" value="2"/>
</dbReference>
<evidence type="ECO:0000256" key="2">
    <source>
        <dbReference type="SAM" id="Phobius"/>
    </source>
</evidence>
<feature type="transmembrane region" description="Helical" evidence="2">
    <location>
        <begin position="460"/>
        <end position="482"/>
    </location>
</feature>
<evidence type="ECO:0000256" key="1">
    <source>
        <dbReference type="SAM" id="MobiDB-lite"/>
    </source>
</evidence>
<protein>
    <recommendedName>
        <fullName evidence="6">Protein BatD</fullName>
    </recommendedName>
</protein>
<dbReference type="RefSeq" id="WP_111345545.1">
    <property type="nucleotide sequence ID" value="NZ_QLII01000001.1"/>
</dbReference>
<keyword evidence="5" id="KW-1185">Reference proteome</keyword>
<proteinExistence type="predicted"/>
<feature type="signal peptide" evidence="3">
    <location>
        <begin position="1"/>
        <end position="19"/>
    </location>
</feature>